<dbReference type="InterPro" id="IPR001584">
    <property type="entry name" value="Integrase_cat-core"/>
</dbReference>
<dbReference type="Pfam" id="PF00665">
    <property type="entry name" value="rve"/>
    <property type="match status" value="1"/>
</dbReference>
<dbReference type="GO" id="GO:0015074">
    <property type="term" value="P:DNA integration"/>
    <property type="evidence" value="ECO:0007669"/>
    <property type="project" value="InterPro"/>
</dbReference>
<sequence>MKGLYNGASMRAFKILPRDVIVAANLSHFALKRLSWFDFCKSHEGNISLTCRHFGISRDTFYLWKRRFNPNNLTSLEDDTKTRRPKNVREMTTPLYIRDLICTIRSNDPEKSKYEIQAELSDIYDIKIGYNTVQKVINRHPELLRANVNHLRGLRKHRSYSIARVRAARELRDRFPGSLLQIDTKHLYILGKRFYLFVAIDCKTRLGFIHTYKTGSSLNAADFLLKVIRFFPFRVQAINTDNGSEYLLNFHKLIQSLGITHYFSYPHTPKMNARAERLIQTATYEFFNWQDDLIDDLYEINQRCVIFTKKYNTKRYHQSLGYRTPMQYLTMLTEKKKKKGDYLYVM</sequence>
<dbReference type="PROSITE" id="PS50994">
    <property type="entry name" value="INTEGRASE"/>
    <property type="match status" value="1"/>
</dbReference>
<dbReference type="Gene3D" id="3.30.420.10">
    <property type="entry name" value="Ribonuclease H-like superfamily/Ribonuclease H"/>
    <property type="match status" value="1"/>
</dbReference>
<feature type="domain" description="Integrase catalytic" evidence="1">
    <location>
        <begin position="172"/>
        <end position="333"/>
    </location>
</feature>
<evidence type="ECO:0000259" key="1">
    <source>
        <dbReference type="PROSITE" id="PS50994"/>
    </source>
</evidence>
<reference evidence="3" key="1">
    <citation type="submission" date="2017-09" db="EMBL/GenBank/DDBJ databases">
        <title>Depth-based differentiation of microbial function through sediment-hosted aquifers and enrichment of novel symbionts in the deep terrestrial subsurface.</title>
        <authorList>
            <person name="Probst A.J."/>
            <person name="Ladd B."/>
            <person name="Jarett J.K."/>
            <person name="Geller-Mcgrath D.E."/>
            <person name="Sieber C.M.K."/>
            <person name="Emerson J.B."/>
            <person name="Anantharaman K."/>
            <person name="Thomas B.C."/>
            <person name="Malmstrom R."/>
            <person name="Stieglmeier M."/>
            <person name="Klingl A."/>
            <person name="Woyke T."/>
            <person name="Ryan C.M."/>
            <person name="Banfield J.F."/>
        </authorList>
    </citation>
    <scope>NUCLEOTIDE SEQUENCE [LARGE SCALE GENOMIC DNA]</scope>
</reference>
<gene>
    <name evidence="2" type="ORF">COY29_04935</name>
</gene>
<evidence type="ECO:0000313" key="2">
    <source>
        <dbReference type="EMBL" id="PIZ47636.1"/>
    </source>
</evidence>
<dbReference type="InterPro" id="IPR012337">
    <property type="entry name" value="RNaseH-like_sf"/>
</dbReference>
<dbReference type="GO" id="GO:0003676">
    <property type="term" value="F:nucleic acid binding"/>
    <property type="evidence" value="ECO:0007669"/>
    <property type="project" value="InterPro"/>
</dbReference>
<organism evidence="2 3">
    <name type="scientific">Candidatus Woesebacteria bacterium CG_4_10_14_0_2_um_filter_39_14</name>
    <dbReference type="NCBI Taxonomy" id="1975054"/>
    <lineage>
        <taxon>Bacteria</taxon>
        <taxon>Candidatus Woeseibacteriota</taxon>
    </lineage>
</organism>
<dbReference type="InterPro" id="IPR036397">
    <property type="entry name" value="RNaseH_sf"/>
</dbReference>
<dbReference type="EMBL" id="PFNO01000162">
    <property type="protein sequence ID" value="PIZ47636.1"/>
    <property type="molecule type" value="Genomic_DNA"/>
</dbReference>
<dbReference type="AlphaFoldDB" id="A0A2M7TL19"/>
<dbReference type="Pfam" id="PF13518">
    <property type="entry name" value="HTH_28"/>
    <property type="match status" value="1"/>
</dbReference>
<accession>A0A2M7TL19</accession>
<comment type="caution">
    <text evidence="2">The sequence shown here is derived from an EMBL/GenBank/DDBJ whole genome shotgun (WGS) entry which is preliminary data.</text>
</comment>
<proteinExistence type="predicted"/>
<dbReference type="Proteomes" id="UP000229753">
    <property type="component" value="Unassembled WGS sequence"/>
</dbReference>
<dbReference type="InterPro" id="IPR055247">
    <property type="entry name" value="InsJ-like_HTH"/>
</dbReference>
<name>A0A2M7TL19_9BACT</name>
<protein>
    <recommendedName>
        <fullName evidence="1">Integrase catalytic domain-containing protein</fullName>
    </recommendedName>
</protein>
<evidence type="ECO:0000313" key="3">
    <source>
        <dbReference type="Proteomes" id="UP000229753"/>
    </source>
</evidence>
<dbReference type="SUPFAM" id="SSF53098">
    <property type="entry name" value="Ribonuclease H-like"/>
    <property type="match status" value="1"/>
</dbReference>